<protein>
    <submittedName>
        <fullName evidence="1">Uncharacterized protein</fullName>
    </submittedName>
</protein>
<dbReference type="AlphaFoldDB" id="A0A2J8BAZ1"/>
<evidence type="ECO:0000313" key="1">
    <source>
        <dbReference type="EMBL" id="PNH21942.1"/>
    </source>
</evidence>
<sequence length="73" mass="8736">MYVVYDEPALLKQRGYFFIPNIRKMGRGICLGMEGEYRIGGYRCECFFLFTSDEGKLGYRYWFGRITPYMECE</sequence>
<name>A0A2J8BAZ1_9FIRM</name>
<comment type="caution">
    <text evidence="1">The sequence shown here is derived from an EMBL/GenBank/DDBJ whole genome shotgun (WGS) entry which is preliminary data.</text>
</comment>
<dbReference type="Proteomes" id="UP000242958">
    <property type="component" value="Unassembled WGS sequence"/>
</dbReference>
<accession>A0A2J8BAZ1</accession>
<gene>
    <name evidence="1" type="ORF">CAL30_03005</name>
</gene>
<dbReference type="EMBL" id="NFMF01000004">
    <property type="protein sequence ID" value="PNH21942.1"/>
    <property type="molecule type" value="Genomic_DNA"/>
</dbReference>
<proteinExistence type="predicted"/>
<reference evidence="1 2" key="1">
    <citation type="submission" date="2017-05" db="EMBL/GenBank/DDBJ databases">
        <authorList>
            <person name="Song R."/>
            <person name="Chenine A.L."/>
            <person name="Ruprecht R.M."/>
        </authorList>
    </citation>
    <scope>NUCLEOTIDE SEQUENCE [LARGE SCALE GENOMIC DNA]</scope>
    <source>
        <strain evidence="1 2">KA00229</strain>
    </source>
</reference>
<evidence type="ECO:0000313" key="2">
    <source>
        <dbReference type="Proteomes" id="UP000242958"/>
    </source>
</evidence>
<organism evidence="1 2">
    <name type="scientific">Megasphaera hutchinsoni</name>
    <dbReference type="NCBI Taxonomy" id="1588748"/>
    <lineage>
        <taxon>Bacteria</taxon>
        <taxon>Bacillati</taxon>
        <taxon>Bacillota</taxon>
        <taxon>Negativicutes</taxon>
        <taxon>Veillonellales</taxon>
        <taxon>Veillonellaceae</taxon>
        <taxon>Megasphaera</taxon>
    </lineage>
</organism>